<dbReference type="EMBL" id="JALJOV010000688">
    <property type="protein sequence ID" value="KAK9861868.1"/>
    <property type="molecule type" value="Genomic_DNA"/>
</dbReference>
<dbReference type="Pfam" id="PF07035">
    <property type="entry name" value="RMC1_C"/>
    <property type="match status" value="1"/>
</dbReference>
<dbReference type="GO" id="GO:0000124">
    <property type="term" value="C:SAGA complex"/>
    <property type="evidence" value="ECO:0007669"/>
    <property type="project" value="InterPro"/>
</dbReference>
<dbReference type="GO" id="GO:0010506">
    <property type="term" value="P:regulation of autophagy"/>
    <property type="evidence" value="ECO:0007669"/>
    <property type="project" value="InterPro"/>
</dbReference>
<dbReference type="GO" id="GO:0005765">
    <property type="term" value="C:lysosomal membrane"/>
    <property type="evidence" value="ECO:0007669"/>
    <property type="project" value="TreeGrafter"/>
</dbReference>
<evidence type="ECO:0000313" key="4">
    <source>
        <dbReference type="EMBL" id="KAK9861868.1"/>
    </source>
</evidence>
<feature type="region of interest" description="Disordered" evidence="1">
    <location>
        <begin position="75"/>
        <end position="102"/>
    </location>
</feature>
<dbReference type="InterPro" id="IPR049040">
    <property type="entry name" value="RMC1_N"/>
</dbReference>
<evidence type="ECO:0000256" key="1">
    <source>
        <dbReference type="SAM" id="MobiDB-lite"/>
    </source>
</evidence>
<dbReference type="Gene3D" id="1.10.246.140">
    <property type="match status" value="1"/>
</dbReference>
<organism evidence="4 5">
    <name type="scientific">Apatococcus fuscideae</name>
    <dbReference type="NCBI Taxonomy" id="2026836"/>
    <lineage>
        <taxon>Eukaryota</taxon>
        <taxon>Viridiplantae</taxon>
        <taxon>Chlorophyta</taxon>
        <taxon>core chlorophytes</taxon>
        <taxon>Trebouxiophyceae</taxon>
        <taxon>Chlorellales</taxon>
        <taxon>Chlorellaceae</taxon>
        <taxon>Apatococcus</taxon>
    </lineage>
</organism>
<feature type="compositionally biased region" description="Polar residues" evidence="1">
    <location>
        <begin position="531"/>
        <end position="540"/>
    </location>
</feature>
<accession>A0AAW1SZU5</accession>
<evidence type="ECO:0008006" key="6">
    <source>
        <dbReference type="Google" id="ProtNLM"/>
    </source>
</evidence>
<feature type="region of interest" description="Disordered" evidence="1">
    <location>
        <begin position="519"/>
        <end position="540"/>
    </location>
</feature>
<dbReference type="Pfam" id="PF10163">
    <property type="entry name" value="EnY2"/>
    <property type="match status" value="1"/>
</dbReference>
<feature type="region of interest" description="Disordered" evidence="1">
    <location>
        <begin position="400"/>
        <end position="423"/>
    </location>
</feature>
<feature type="compositionally biased region" description="Polar residues" evidence="1">
    <location>
        <begin position="82"/>
        <end position="102"/>
    </location>
</feature>
<evidence type="ECO:0000313" key="5">
    <source>
        <dbReference type="Proteomes" id="UP001485043"/>
    </source>
</evidence>
<dbReference type="GO" id="GO:0035658">
    <property type="term" value="C:Mon1-Ccz1 complex"/>
    <property type="evidence" value="ECO:0007669"/>
    <property type="project" value="InterPro"/>
</dbReference>
<dbReference type="GO" id="GO:0031902">
    <property type="term" value="C:late endosome membrane"/>
    <property type="evidence" value="ECO:0007669"/>
    <property type="project" value="TreeGrafter"/>
</dbReference>
<keyword evidence="5" id="KW-1185">Reference proteome</keyword>
<dbReference type="InterPro" id="IPR009755">
    <property type="entry name" value="RMC1_C"/>
</dbReference>
<dbReference type="InterPro" id="IPR018783">
    <property type="entry name" value="TF_ENY2"/>
</dbReference>
<evidence type="ECO:0000259" key="2">
    <source>
        <dbReference type="Pfam" id="PF07035"/>
    </source>
</evidence>
<dbReference type="InterPro" id="IPR038212">
    <property type="entry name" value="TF_EnY2_sf"/>
</dbReference>
<feature type="domain" description="Regulator of MON1-CCZ1 complex N-terminal" evidence="3">
    <location>
        <begin position="124"/>
        <end position="245"/>
    </location>
</feature>
<feature type="domain" description="Mic1" evidence="2">
    <location>
        <begin position="508"/>
        <end position="686"/>
    </location>
</feature>
<dbReference type="PANTHER" id="PTHR12897:SF4">
    <property type="entry name" value="REGULATOR OF MON1-CCZ1 COMPLEX"/>
    <property type="match status" value="1"/>
</dbReference>
<protein>
    <recommendedName>
        <fullName evidence="6">Transcription and mRNA export factor ENY2</fullName>
    </recommendedName>
</protein>
<reference evidence="4 5" key="1">
    <citation type="journal article" date="2024" name="Nat. Commun.">
        <title>Phylogenomics reveals the evolutionary origins of lichenization in chlorophyte algae.</title>
        <authorList>
            <person name="Puginier C."/>
            <person name="Libourel C."/>
            <person name="Otte J."/>
            <person name="Skaloud P."/>
            <person name="Haon M."/>
            <person name="Grisel S."/>
            <person name="Petersen M."/>
            <person name="Berrin J.G."/>
            <person name="Delaux P.M."/>
            <person name="Dal Grande F."/>
            <person name="Keller J."/>
        </authorList>
    </citation>
    <scope>NUCLEOTIDE SEQUENCE [LARGE SCALE GENOMIC DNA]</scope>
    <source>
        <strain evidence="4 5">SAG 2523</strain>
    </source>
</reference>
<evidence type="ECO:0000259" key="3">
    <source>
        <dbReference type="Pfam" id="PF21029"/>
    </source>
</evidence>
<dbReference type="InterPro" id="IPR040371">
    <property type="entry name" value="RMC1"/>
</dbReference>
<proteinExistence type="predicted"/>
<dbReference type="GO" id="GO:0003713">
    <property type="term" value="F:transcription coactivator activity"/>
    <property type="evidence" value="ECO:0007669"/>
    <property type="project" value="InterPro"/>
</dbReference>
<dbReference type="GO" id="GO:0005643">
    <property type="term" value="C:nuclear pore"/>
    <property type="evidence" value="ECO:0007669"/>
    <property type="project" value="InterPro"/>
</dbReference>
<sequence length="738" mass="79660">MQKPAQTKALPSKDLEVLESVQQRLIRTGEFDRLKQVLEQRLTECGWREDVKQQCREVAKAKGVGNFTVADLVNEPTRSGLMENSSEDTQQGKASTSEGATRSGVNLVDTGARFAAEASSTVVLDAAAHSLLVAHTNRVLIYSLSPSSKPPQEVQIGEGPAVAAAGLSPDKRMLVVQRSPLHLQCLLLPSANMFLQGSQQRGSRILGFFWVPPPTSTTSAPPVATLIVVTQAGLELWTLAAESQVLTFREARKHPTQWFIYSHEMRLVLLGSGEPTSLWLQGCQFTADGMVRLPPFQIPAAVLQGGAEGSEGPEVPRPLLNPADLHLLNMGQQMFCAYVNRQRRILFLYHFYKDAVMLQHQLDLAGPDVQLSVVDGLLIIHYPGLALSAVFDPSISGRKPLAPPTPLTSPSEQAEGGSSEGDCEPLQQSLLFSGPNLVADRQCGVVWRCQVSMQHIVAACLDVLILVASLLQRRQSLHPDIDLRATILEASMRHLSAAVLPSGVRPLLDLLHGAYAKSRSMAPRPTAPHQDPQQEGSQISQPWTSPFAIIHPENIVKQLLMPWSLSQSVSEAHVAAVAGEAAASCTSAGLAPPPSLACLLITALIRSGCPSQAAWLVRTQPELASEQLALQLAQLEDRRGLEGGLQLGAAMLGRLNRPEQQARLLLRARLPLRALSVIRQHRLTQLDPAPILQSVALAGDAAVLAAAMTTCQGLFPQLPSSLSSIQTCTSARQQRAWS</sequence>
<dbReference type="GO" id="GO:0006406">
    <property type="term" value="P:mRNA export from nucleus"/>
    <property type="evidence" value="ECO:0007669"/>
    <property type="project" value="InterPro"/>
</dbReference>
<dbReference type="Pfam" id="PF21029">
    <property type="entry name" value="RMC1_N"/>
    <property type="match status" value="1"/>
</dbReference>
<dbReference type="Proteomes" id="UP001485043">
    <property type="component" value="Unassembled WGS sequence"/>
</dbReference>
<comment type="caution">
    <text evidence="4">The sequence shown here is derived from an EMBL/GenBank/DDBJ whole genome shotgun (WGS) entry which is preliminary data.</text>
</comment>
<dbReference type="AlphaFoldDB" id="A0AAW1SZU5"/>
<dbReference type="PANTHER" id="PTHR12897">
    <property type="entry name" value="COLON CANCER-ASSOCIATED PROTEIN MIC1"/>
    <property type="match status" value="1"/>
</dbReference>
<name>A0AAW1SZU5_9CHLO</name>
<gene>
    <name evidence="4" type="ORF">WJX84_001584</name>
</gene>